<keyword evidence="9" id="KW-1185">Reference proteome</keyword>
<evidence type="ECO:0000256" key="3">
    <source>
        <dbReference type="ARBA" id="ARBA00022552"/>
    </source>
</evidence>
<dbReference type="GO" id="GO:0005840">
    <property type="term" value="C:ribosome"/>
    <property type="evidence" value="ECO:0007669"/>
    <property type="project" value="InterPro"/>
</dbReference>
<gene>
    <name evidence="5" type="primary">rimM</name>
    <name evidence="8" type="ORF">HMPREF9625_00439</name>
</gene>
<dbReference type="PATRIC" id="fig|796943.3.peg.833"/>
<keyword evidence="3 5" id="KW-0698">rRNA processing</keyword>
<reference evidence="8" key="2">
    <citation type="submission" date="2013-03" db="EMBL/GenBank/DDBJ databases">
        <title>The Genome Sequence of Oribacterium sp. ACB1.</title>
        <authorList>
            <consortium name="The Broad Institute Genomics Platform"/>
            <consortium name="The Broad Institute Genome Sequencing Center for Infectious Disease"/>
            <person name="Earl A."/>
            <person name="Ward D."/>
            <person name="Feldgarden M."/>
            <person name="Gevers D."/>
            <person name="Sizova M."/>
            <person name="Hazen A."/>
            <person name="Epstein S."/>
            <person name="Walker B."/>
            <person name="Young S."/>
            <person name="Zeng Q."/>
            <person name="Gargeya S."/>
            <person name="Fitzgerald M."/>
            <person name="Haas B."/>
            <person name="Abouelleil A."/>
            <person name="Allen A.W."/>
            <person name="Alvarado L."/>
            <person name="Arachchi H.M."/>
            <person name="Berlin A.M."/>
            <person name="Chapman S.B."/>
            <person name="Gainer-Dewar J."/>
            <person name="Goldberg J."/>
            <person name="Griggs A."/>
            <person name="Gujja S."/>
            <person name="Hansen M."/>
            <person name="Howarth C."/>
            <person name="Imamovic A."/>
            <person name="Ireland A."/>
            <person name="Larimer J."/>
            <person name="McCowan C."/>
            <person name="Murphy C."/>
            <person name="Pearson M."/>
            <person name="Poon T.W."/>
            <person name="Priest M."/>
            <person name="Roberts A."/>
            <person name="Saif S."/>
            <person name="Shea T."/>
            <person name="Sisk P."/>
            <person name="Sykes S."/>
            <person name="Wortman J."/>
            <person name="Nusbaum C."/>
            <person name="Birren B."/>
        </authorList>
    </citation>
    <scope>NUCLEOTIDE SEQUENCE [LARGE SCALE GENOMIC DNA]</scope>
    <source>
        <strain evidence="8">ACB1</strain>
    </source>
</reference>
<dbReference type="InterPro" id="IPR056792">
    <property type="entry name" value="PRC_RimM"/>
</dbReference>
<evidence type="ECO:0000256" key="4">
    <source>
        <dbReference type="ARBA" id="ARBA00023186"/>
    </source>
</evidence>
<dbReference type="InterPro" id="IPR009000">
    <property type="entry name" value="Transl_B-barrel_sf"/>
</dbReference>
<evidence type="ECO:0000256" key="1">
    <source>
        <dbReference type="ARBA" id="ARBA00022490"/>
    </source>
</evidence>
<accession>G9WM56</accession>
<keyword evidence="2 5" id="KW-0690">Ribosome biogenesis</keyword>
<dbReference type="RefSeq" id="WP_009534305.1">
    <property type="nucleotide sequence ID" value="NZ_KE148312.1"/>
</dbReference>
<dbReference type="AlphaFoldDB" id="G9WM56"/>
<dbReference type="InterPro" id="IPR011961">
    <property type="entry name" value="RimM"/>
</dbReference>
<comment type="subcellular location">
    <subcellularLocation>
        <location evidence="5">Cytoplasm</location>
    </subcellularLocation>
</comment>
<evidence type="ECO:0000313" key="8">
    <source>
        <dbReference type="EMBL" id="EHL12402.1"/>
    </source>
</evidence>
<dbReference type="HAMAP" id="MF_00014">
    <property type="entry name" value="Ribosome_mat_RimM"/>
    <property type="match status" value="1"/>
</dbReference>
<keyword evidence="4 5" id="KW-0143">Chaperone</keyword>
<comment type="function">
    <text evidence="5">An accessory protein needed during the final step in the assembly of 30S ribosomal subunit, possibly for assembly of the head region. Essential for efficient processing of 16S rRNA. May be needed both before and after RbfA during the maturation of 16S rRNA. It has affinity for free ribosomal 30S subunits but not for 70S ribosomes.</text>
</comment>
<dbReference type="Pfam" id="PF24986">
    <property type="entry name" value="PRC_RimM"/>
    <property type="match status" value="1"/>
</dbReference>
<dbReference type="Gene3D" id="2.30.30.240">
    <property type="entry name" value="PRC-barrel domain"/>
    <property type="match status" value="1"/>
</dbReference>
<dbReference type="InterPro" id="IPR036976">
    <property type="entry name" value="RimM_N_sf"/>
</dbReference>
<comment type="subunit">
    <text evidence="5">Binds ribosomal protein uS19.</text>
</comment>
<dbReference type="PANTHER" id="PTHR33692">
    <property type="entry name" value="RIBOSOME MATURATION FACTOR RIMM"/>
    <property type="match status" value="1"/>
</dbReference>
<evidence type="ECO:0000256" key="2">
    <source>
        <dbReference type="ARBA" id="ARBA00022517"/>
    </source>
</evidence>
<reference evidence="8" key="1">
    <citation type="submission" date="2011-08" db="EMBL/GenBank/DDBJ databases">
        <authorList>
            <consortium name="The Broad Institute Genome Sequencing Platform"/>
            <person name="Earl A."/>
            <person name="Ward D."/>
            <person name="Feldgarden M."/>
            <person name="Gevers D."/>
            <person name="Sizova M."/>
            <person name="Hazen A."/>
            <person name="Epstein S."/>
            <person name="Young S.K."/>
            <person name="Zeng Q."/>
            <person name="Gargeya S."/>
            <person name="Fitzgerald M."/>
            <person name="Haas B."/>
            <person name="Abouelleil A."/>
            <person name="Alvarado L."/>
            <person name="Arachchi H.M."/>
            <person name="Berlin A."/>
            <person name="Brown A."/>
            <person name="Chapman S.B."/>
            <person name="Chen Z."/>
            <person name="Dunbar C."/>
            <person name="Freedman E."/>
            <person name="Gearin G."/>
            <person name="Gellesch M."/>
            <person name="Goldberg J."/>
            <person name="Griggs A."/>
            <person name="Gujja S."/>
            <person name="Heiman D."/>
            <person name="Howarth C."/>
            <person name="Larson L."/>
            <person name="Lui A."/>
            <person name="MacDonald P.J.P."/>
            <person name="Montmayeur A."/>
            <person name="Murphy C."/>
            <person name="Neiman D."/>
            <person name="Pearson M."/>
            <person name="Priest M."/>
            <person name="Roberts A."/>
            <person name="Saif S."/>
            <person name="Shea T."/>
            <person name="Shenoy N."/>
            <person name="Sisk P."/>
            <person name="Stolte C."/>
            <person name="Sykes S."/>
            <person name="Wortman J."/>
            <person name="Nusbaum C."/>
            <person name="Birren B."/>
        </authorList>
    </citation>
    <scope>NUCLEOTIDE SEQUENCE</scope>
    <source>
        <strain evidence="8">ACB1</strain>
    </source>
</reference>
<dbReference type="Proteomes" id="UP000018461">
    <property type="component" value="Unassembled WGS sequence"/>
</dbReference>
<dbReference type="InterPro" id="IPR011033">
    <property type="entry name" value="PRC_barrel-like_sf"/>
</dbReference>
<feature type="domain" description="RimM N-terminal" evidence="6">
    <location>
        <begin position="7"/>
        <end position="94"/>
    </location>
</feature>
<feature type="domain" description="Ribosome maturation factor RimM PRC barrel" evidence="7">
    <location>
        <begin position="108"/>
        <end position="159"/>
    </location>
</feature>
<evidence type="ECO:0000256" key="5">
    <source>
        <dbReference type="HAMAP-Rule" id="MF_00014"/>
    </source>
</evidence>
<evidence type="ECO:0000259" key="7">
    <source>
        <dbReference type="Pfam" id="PF24986"/>
    </source>
</evidence>
<dbReference type="GO" id="GO:0006364">
    <property type="term" value="P:rRNA processing"/>
    <property type="evidence" value="ECO:0007669"/>
    <property type="project" value="UniProtKB-UniRule"/>
</dbReference>
<proteinExistence type="inferred from homology"/>
<dbReference type="SUPFAM" id="SSF50447">
    <property type="entry name" value="Translation proteins"/>
    <property type="match status" value="1"/>
</dbReference>
<protein>
    <recommendedName>
        <fullName evidence="5">Ribosome maturation factor RimM</fullName>
    </recommendedName>
</protein>
<dbReference type="HOGENOM" id="CLU_077636_3_2_9"/>
<comment type="caution">
    <text evidence="8">The sequence shown here is derived from an EMBL/GenBank/DDBJ whole genome shotgun (WGS) entry which is preliminary data.</text>
</comment>
<dbReference type="GO" id="GO:0005737">
    <property type="term" value="C:cytoplasm"/>
    <property type="evidence" value="ECO:0007669"/>
    <property type="project" value="UniProtKB-SubCell"/>
</dbReference>
<dbReference type="Gene3D" id="2.40.30.60">
    <property type="entry name" value="RimM"/>
    <property type="match status" value="1"/>
</dbReference>
<dbReference type="EMBL" id="AFZC02000003">
    <property type="protein sequence ID" value="EHL12402.1"/>
    <property type="molecule type" value="Genomic_DNA"/>
</dbReference>
<dbReference type="PANTHER" id="PTHR33692:SF1">
    <property type="entry name" value="RIBOSOME MATURATION FACTOR RIMM"/>
    <property type="match status" value="1"/>
</dbReference>
<dbReference type="STRING" id="796943.HMPREF9625_00439"/>
<evidence type="ECO:0000259" key="6">
    <source>
        <dbReference type="Pfam" id="PF01782"/>
    </source>
</evidence>
<dbReference type="GO" id="GO:0042274">
    <property type="term" value="P:ribosomal small subunit biogenesis"/>
    <property type="evidence" value="ECO:0007669"/>
    <property type="project" value="UniProtKB-UniRule"/>
</dbReference>
<name>G9WM56_9FIRM</name>
<dbReference type="GO" id="GO:0043022">
    <property type="term" value="F:ribosome binding"/>
    <property type="evidence" value="ECO:0007669"/>
    <property type="project" value="InterPro"/>
</dbReference>
<organism evidence="8 9">
    <name type="scientific">Oribacterium parvum ACB1</name>
    <dbReference type="NCBI Taxonomy" id="796943"/>
    <lineage>
        <taxon>Bacteria</taxon>
        <taxon>Bacillati</taxon>
        <taxon>Bacillota</taxon>
        <taxon>Clostridia</taxon>
        <taxon>Lachnospirales</taxon>
        <taxon>Lachnospiraceae</taxon>
        <taxon>Oribacterium</taxon>
    </lineage>
</organism>
<dbReference type="Pfam" id="PF01782">
    <property type="entry name" value="RimM"/>
    <property type="match status" value="1"/>
</dbReference>
<dbReference type="InterPro" id="IPR002676">
    <property type="entry name" value="RimM_N"/>
</dbReference>
<comment type="similarity">
    <text evidence="5">Belongs to the RimM family.</text>
</comment>
<evidence type="ECO:0000313" key="9">
    <source>
        <dbReference type="Proteomes" id="UP000018461"/>
    </source>
</evidence>
<keyword evidence="1 5" id="KW-0963">Cytoplasm</keyword>
<sequence>MLEELRVGIVGKPHGLKGELKVFPTTDDPKRFSALKEVILKKESKGLISKEEREEREVSAVRYHKDTVLLSLKGIDSIELAEKYRDYSLYVKREEALSLAEGEYFLGDYLGMEVFIEGEESLGQVSELIETGANLVFVVKGKDKEYLIPHVPAIVYSIENNRIHIHTIPGLLEL</sequence>
<dbReference type="NCBIfam" id="TIGR02273">
    <property type="entry name" value="16S_RimM"/>
    <property type="match status" value="1"/>
</dbReference>
<dbReference type="SUPFAM" id="SSF50346">
    <property type="entry name" value="PRC-barrel domain"/>
    <property type="match status" value="1"/>
</dbReference>
<comment type="domain">
    <text evidence="5">The PRC barrel domain binds ribosomal protein uS19.</text>
</comment>